<dbReference type="AlphaFoldDB" id="A0A1A8XLP0"/>
<keyword evidence="4 5" id="KW-0949">S-adenosyl-L-methionine</keyword>
<dbReference type="RefSeq" id="WP_425393995.1">
    <property type="nucleotide sequence ID" value="NZ_FLQY01000043.1"/>
</dbReference>
<dbReference type="InterPro" id="IPR036804">
    <property type="entry name" value="CheR_N_sf"/>
</dbReference>
<dbReference type="InterPro" id="IPR022642">
    <property type="entry name" value="CheR_C"/>
</dbReference>
<keyword evidence="2 5" id="KW-0489">Methyltransferase</keyword>
<dbReference type="Proteomes" id="UP000199600">
    <property type="component" value="Unassembled WGS sequence"/>
</dbReference>
<dbReference type="InterPro" id="IPR000780">
    <property type="entry name" value="CheR_MeTrfase"/>
</dbReference>
<dbReference type="PANTHER" id="PTHR24422">
    <property type="entry name" value="CHEMOTAXIS PROTEIN METHYLTRANSFERASE"/>
    <property type="match status" value="1"/>
</dbReference>
<keyword evidence="9" id="KW-1185">Reference proteome</keyword>
<evidence type="ECO:0000313" key="9">
    <source>
        <dbReference type="Proteomes" id="UP000199600"/>
    </source>
</evidence>
<feature type="binding site" evidence="6">
    <location>
        <position position="96"/>
    </location>
    <ligand>
        <name>S-adenosyl-L-methionine</name>
        <dbReference type="ChEBI" id="CHEBI:59789"/>
    </ligand>
</feature>
<feature type="binding site" evidence="6">
    <location>
        <position position="94"/>
    </location>
    <ligand>
        <name>S-adenosyl-L-methionine</name>
        <dbReference type="ChEBI" id="CHEBI:59789"/>
    </ligand>
</feature>
<dbReference type="PANTHER" id="PTHR24422:SF19">
    <property type="entry name" value="CHEMOTAXIS PROTEIN METHYLTRANSFERASE"/>
    <property type="match status" value="1"/>
</dbReference>
<dbReference type="SUPFAM" id="SSF47757">
    <property type="entry name" value="Chemotaxis receptor methyltransferase CheR, N-terminal domain"/>
    <property type="match status" value="1"/>
</dbReference>
<gene>
    <name evidence="8" type="primary">cheR</name>
    <name evidence="8" type="ORF">PROAA_1370013</name>
</gene>
<evidence type="ECO:0000256" key="6">
    <source>
        <dbReference type="PIRSR" id="PIRSR000410-1"/>
    </source>
</evidence>
<dbReference type="Gene3D" id="3.40.50.150">
    <property type="entry name" value="Vaccinia Virus protein VP39"/>
    <property type="match status" value="1"/>
</dbReference>
<sequence>MMDERKSASGATTLLREPGVREFTFSAADFERVRKLIYEHAGISLSATKEDMVYSRLARRLRETRLGSFGEYLAMLERGDKTEWEKFVNSLTTNLTSFFREPHHFPILADHLKKLQGNSPIKIWCSAASTGEEPYSIAMTVVETFGGFSVPVSIVASDLDTNVLAIAAKGAYPSDRVDKLSPSRLSRFFLKGSGAQEGSYTVRPELRRMVNFQRLNLLEPNWSVRGPFDALFCRNVMIYFDKPTQYKILSRFAPLMSGKGLLFAGHSESFLHAADLFRSQGRTVYELAPKPG</sequence>
<proteinExistence type="predicted"/>
<evidence type="ECO:0000256" key="2">
    <source>
        <dbReference type="ARBA" id="ARBA00022603"/>
    </source>
</evidence>
<comment type="catalytic activity">
    <reaction evidence="1 5">
        <text>L-glutamyl-[protein] + S-adenosyl-L-methionine = [protein]-L-glutamate 5-O-methyl ester + S-adenosyl-L-homocysteine</text>
        <dbReference type="Rhea" id="RHEA:24452"/>
        <dbReference type="Rhea" id="RHEA-COMP:10208"/>
        <dbReference type="Rhea" id="RHEA-COMP:10311"/>
        <dbReference type="ChEBI" id="CHEBI:29973"/>
        <dbReference type="ChEBI" id="CHEBI:57856"/>
        <dbReference type="ChEBI" id="CHEBI:59789"/>
        <dbReference type="ChEBI" id="CHEBI:82795"/>
        <dbReference type="EC" id="2.1.1.80"/>
    </reaction>
</comment>
<feature type="domain" description="CheR-type methyltransferase" evidence="7">
    <location>
        <begin position="18"/>
        <end position="290"/>
    </location>
</feature>
<feature type="binding site" evidence="6">
    <location>
        <begin position="234"/>
        <end position="235"/>
    </location>
    <ligand>
        <name>S-adenosyl-L-methionine</name>
        <dbReference type="ChEBI" id="CHEBI:59789"/>
    </ligand>
</feature>
<feature type="binding site" evidence="6">
    <location>
        <begin position="216"/>
        <end position="217"/>
    </location>
    <ligand>
        <name>S-adenosyl-L-methionine</name>
        <dbReference type="ChEBI" id="CHEBI:59789"/>
    </ligand>
</feature>
<reference evidence="8 9" key="1">
    <citation type="submission" date="2016-06" db="EMBL/GenBank/DDBJ databases">
        <authorList>
            <person name="Kjaerup R.B."/>
            <person name="Dalgaard T.S."/>
            <person name="Juul-Madsen H.R."/>
        </authorList>
    </citation>
    <scope>NUCLEOTIDE SEQUENCE [LARGE SCALE GENOMIC DNA]</scope>
    <source>
        <strain evidence="8">2</strain>
    </source>
</reference>
<dbReference type="PRINTS" id="PR00996">
    <property type="entry name" value="CHERMTFRASE"/>
</dbReference>
<evidence type="ECO:0000313" key="8">
    <source>
        <dbReference type="EMBL" id="SBT04863.1"/>
    </source>
</evidence>
<dbReference type="PROSITE" id="PS50123">
    <property type="entry name" value="CHER"/>
    <property type="match status" value="1"/>
</dbReference>
<dbReference type="EC" id="2.1.1.80" evidence="5"/>
<protein>
    <recommendedName>
        <fullName evidence="5">Chemotaxis protein methyltransferase</fullName>
        <ecNumber evidence="5">2.1.1.80</ecNumber>
    </recommendedName>
</protein>
<dbReference type="EMBL" id="FLQY01000043">
    <property type="protein sequence ID" value="SBT04863.1"/>
    <property type="molecule type" value="Genomic_DNA"/>
</dbReference>
<dbReference type="SUPFAM" id="SSF53335">
    <property type="entry name" value="S-adenosyl-L-methionine-dependent methyltransferases"/>
    <property type="match status" value="1"/>
</dbReference>
<feature type="binding site" evidence="6">
    <location>
        <position position="100"/>
    </location>
    <ligand>
        <name>S-adenosyl-L-methionine</name>
        <dbReference type="ChEBI" id="CHEBI:59789"/>
    </ligand>
</feature>
<name>A0A1A8XLP0_9RHOO</name>
<evidence type="ECO:0000259" key="7">
    <source>
        <dbReference type="PROSITE" id="PS50123"/>
    </source>
</evidence>
<evidence type="ECO:0000256" key="3">
    <source>
        <dbReference type="ARBA" id="ARBA00022679"/>
    </source>
</evidence>
<dbReference type="InterPro" id="IPR050903">
    <property type="entry name" value="Bact_Chemotaxis_MeTrfase"/>
</dbReference>
<feature type="binding site" evidence="6">
    <location>
        <position position="133"/>
    </location>
    <ligand>
        <name>S-adenosyl-L-methionine</name>
        <dbReference type="ChEBI" id="CHEBI:59789"/>
    </ligand>
</feature>
<dbReference type="InterPro" id="IPR029063">
    <property type="entry name" value="SAM-dependent_MTases_sf"/>
</dbReference>
<dbReference type="SMART" id="SM00138">
    <property type="entry name" value="MeTrc"/>
    <property type="match status" value="1"/>
</dbReference>
<dbReference type="GO" id="GO:0008983">
    <property type="term" value="F:protein-glutamate O-methyltransferase activity"/>
    <property type="evidence" value="ECO:0007669"/>
    <property type="project" value="UniProtKB-EC"/>
</dbReference>
<dbReference type="GO" id="GO:0032259">
    <property type="term" value="P:methylation"/>
    <property type="evidence" value="ECO:0007669"/>
    <property type="project" value="UniProtKB-KW"/>
</dbReference>
<dbReference type="Gene3D" id="1.10.155.10">
    <property type="entry name" value="Chemotaxis receptor methyltransferase CheR, N-terminal domain"/>
    <property type="match status" value="1"/>
</dbReference>
<organism evidence="8 9">
    <name type="scientific">Candidatus Propionivibrio aalborgensis</name>
    <dbReference type="NCBI Taxonomy" id="1860101"/>
    <lineage>
        <taxon>Bacteria</taxon>
        <taxon>Pseudomonadati</taxon>
        <taxon>Pseudomonadota</taxon>
        <taxon>Betaproteobacteria</taxon>
        <taxon>Rhodocyclales</taxon>
        <taxon>Rhodocyclaceae</taxon>
        <taxon>Propionivibrio</taxon>
    </lineage>
</organism>
<evidence type="ECO:0000256" key="5">
    <source>
        <dbReference type="PIRNR" id="PIRNR000410"/>
    </source>
</evidence>
<evidence type="ECO:0000256" key="4">
    <source>
        <dbReference type="ARBA" id="ARBA00022691"/>
    </source>
</evidence>
<feature type="binding site" evidence="6">
    <location>
        <position position="158"/>
    </location>
    <ligand>
        <name>S-adenosyl-L-methionine</name>
        <dbReference type="ChEBI" id="CHEBI:59789"/>
    </ligand>
</feature>
<dbReference type="PIRSF" id="PIRSF000410">
    <property type="entry name" value="CheR"/>
    <property type="match status" value="1"/>
</dbReference>
<accession>A0A1A8XLP0</accession>
<dbReference type="InterPro" id="IPR022641">
    <property type="entry name" value="CheR_N"/>
</dbReference>
<evidence type="ECO:0000256" key="1">
    <source>
        <dbReference type="ARBA" id="ARBA00001541"/>
    </source>
</evidence>
<keyword evidence="3 5" id="KW-0808">Transferase</keyword>
<dbReference type="InterPro" id="IPR026024">
    <property type="entry name" value="Chemotaxis_MeTrfase_CheR"/>
</dbReference>
<dbReference type="Pfam" id="PF01739">
    <property type="entry name" value="CheR"/>
    <property type="match status" value="1"/>
</dbReference>
<dbReference type="Pfam" id="PF03705">
    <property type="entry name" value="CheR_N"/>
    <property type="match status" value="1"/>
</dbReference>
<comment type="function">
    <text evidence="5">Methylation of the membrane-bound methyl-accepting chemotaxis proteins (MCP) to form gamma-glutamyl methyl ester residues in MCP.</text>
</comment>